<gene>
    <name evidence="10" type="primary">LOC110987962</name>
</gene>
<dbReference type="PANTHER" id="PTHR31918:SF1">
    <property type="entry name" value="TRANSMEMBRANE PROTEIN 181"/>
    <property type="match status" value="1"/>
</dbReference>
<dbReference type="Pfam" id="PF06664">
    <property type="entry name" value="WLS-like_TM"/>
    <property type="match status" value="1"/>
</dbReference>
<feature type="domain" description="TMEM181 GOLD" evidence="8">
    <location>
        <begin position="99"/>
        <end position="212"/>
    </location>
</feature>
<feature type="transmembrane region" description="Helical" evidence="6">
    <location>
        <begin position="221"/>
        <end position="239"/>
    </location>
</feature>
<organism evidence="9 10">
    <name type="scientific">Acanthaster planci</name>
    <name type="common">Crown-of-thorns starfish</name>
    <dbReference type="NCBI Taxonomy" id="133434"/>
    <lineage>
        <taxon>Eukaryota</taxon>
        <taxon>Metazoa</taxon>
        <taxon>Echinodermata</taxon>
        <taxon>Eleutherozoa</taxon>
        <taxon>Asterozoa</taxon>
        <taxon>Asteroidea</taxon>
        <taxon>Valvatacea</taxon>
        <taxon>Valvatida</taxon>
        <taxon>Acanthasteridae</taxon>
        <taxon>Acanthaster</taxon>
    </lineage>
</organism>
<keyword evidence="2 6" id="KW-0812">Transmembrane</keyword>
<feature type="compositionally biased region" description="Polar residues" evidence="5">
    <location>
        <begin position="517"/>
        <end position="530"/>
    </location>
</feature>
<feature type="transmembrane region" description="Helical" evidence="6">
    <location>
        <begin position="60"/>
        <end position="80"/>
    </location>
</feature>
<feature type="domain" description="Wntless-like transmembrane" evidence="7">
    <location>
        <begin position="213"/>
        <end position="479"/>
    </location>
</feature>
<evidence type="ECO:0000256" key="5">
    <source>
        <dbReference type="SAM" id="MobiDB-lite"/>
    </source>
</evidence>
<evidence type="ECO:0000259" key="8">
    <source>
        <dbReference type="Pfam" id="PF21885"/>
    </source>
</evidence>
<dbReference type="GeneID" id="110987962"/>
<proteinExistence type="predicted"/>
<feature type="transmembrane region" description="Helical" evidence="6">
    <location>
        <begin position="259"/>
        <end position="277"/>
    </location>
</feature>
<comment type="subcellular location">
    <subcellularLocation>
        <location evidence="1">Membrane</location>
        <topology evidence="1">Multi-pass membrane protein</topology>
    </subcellularLocation>
</comment>
<sequence>MDALNYSFQMPEWKTRAKEGWGYVVRLYDAVQDYIVPKYYHDRSNRSVQMRLYTLTKRHFVLVFVAFFTAFTASVVLGIAGPNIDVYAEYRRQENLPGGPFKLESPHLSRFNRSLWLTSVIEVDNGKGESFQKTFNVSIEIRGLKEDDSVKPISNIFFNHTRTLSCEKGELCEELLLLHVSPVKYYSYVITVYFQGLENAKVTEVSFKFRTYNPSFCEMEIWFRFVFLVLSFIITCMFAHSLRKFSMRDWSIEQKWLSVLLPFLLLYNDPIFPLNFLVDSWVTIILDNIFQTTFLCALLLFWLCAYHGIRKDYAVSPFRFWKFMSDRKWLYFYLPKLILVGVIWVAAVVLACWSQYRTLYDPTFNYKVDGGNFLGLVIFFLCVGSLYLLYLVFLIIRAFTELKSLPYMNLRLRFMTVLMLFVVAVCVAVVIMRFGIGILQNNFISELSTYYKNSAEFLAFYSLLNFYLYTMAFVYSPSKNAHKDSYFKDNPTFSMLNESEDELIYGSDSDDNAVTRPLQNGTSYQESEDE</sequence>
<feature type="transmembrane region" description="Helical" evidence="6">
    <location>
        <begin position="373"/>
        <end position="396"/>
    </location>
</feature>
<feature type="transmembrane region" description="Helical" evidence="6">
    <location>
        <begin position="289"/>
        <end position="309"/>
    </location>
</feature>
<dbReference type="KEGG" id="aplc:110987962"/>
<reference evidence="10" key="1">
    <citation type="submission" date="2025-08" db="UniProtKB">
        <authorList>
            <consortium name="RefSeq"/>
        </authorList>
    </citation>
    <scope>IDENTIFICATION</scope>
</reference>
<evidence type="ECO:0000313" key="9">
    <source>
        <dbReference type="Proteomes" id="UP000694845"/>
    </source>
</evidence>
<evidence type="ECO:0000256" key="4">
    <source>
        <dbReference type="ARBA" id="ARBA00023136"/>
    </source>
</evidence>
<dbReference type="InterPro" id="IPR054077">
    <property type="entry name" value="TMEM181_GOLD"/>
</dbReference>
<dbReference type="GO" id="GO:0015643">
    <property type="term" value="F:toxic substance binding"/>
    <property type="evidence" value="ECO:0007669"/>
    <property type="project" value="InterPro"/>
</dbReference>
<dbReference type="InterPro" id="IPR040416">
    <property type="entry name" value="TMEM181"/>
</dbReference>
<dbReference type="CTD" id="57583"/>
<dbReference type="PANTHER" id="PTHR31918">
    <property type="entry name" value="TRANSMEMBRANE PROTEIN 181"/>
    <property type="match status" value="1"/>
</dbReference>
<keyword evidence="4 6" id="KW-0472">Membrane</keyword>
<dbReference type="Pfam" id="PF21885">
    <property type="entry name" value="TMEM181_GOLD"/>
    <property type="match status" value="1"/>
</dbReference>
<accession>A0A8B7ZP46</accession>
<evidence type="ECO:0000259" key="7">
    <source>
        <dbReference type="Pfam" id="PF06664"/>
    </source>
</evidence>
<feature type="transmembrane region" description="Helical" evidence="6">
    <location>
        <begin position="458"/>
        <end position="475"/>
    </location>
</feature>
<evidence type="ECO:0000256" key="2">
    <source>
        <dbReference type="ARBA" id="ARBA00022692"/>
    </source>
</evidence>
<evidence type="ECO:0000313" key="10">
    <source>
        <dbReference type="RefSeq" id="XP_022106832.1"/>
    </source>
</evidence>
<keyword evidence="9" id="KW-1185">Reference proteome</keyword>
<protein>
    <submittedName>
        <fullName evidence="10">Transmembrane protein 181-like isoform X1</fullName>
    </submittedName>
</protein>
<feature type="transmembrane region" description="Helical" evidence="6">
    <location>
        <begin position="330"/>
        <end position="353"/>
    </location>
</feature>
<dbReference type="AlphaFoldDB" id="A0A8B7ZP46"/>
<dbReference type="GO" id="GO:0016020">
    <property type="term" value="C:membrane"/>
    <property type="evidence" value="ECO:0007669"/>
    <property type="project" value="UniProtKB-SubCell"/>
</dbReference>
<feature type="transmembrane region" description="Helical" evidence="6">
    <location>
        <begin position="417"/>
        <end position="438"/>
    </location>
</feature>
<evidence type="ECO:0000256" key="3">
    <source>
        <dbReference type="ARBA" id="ARBA00022989"/>
    </source>
</evidence>
<dbReference type="Proteomes" id="UP000694845">
    <property type="component" value="Unplaced"/>
</dbReference>
<keyword evidence="3 6" id="KW-1133">Transmembrane helix</keyword>
<name>A0A8B7ZP46_ACAPL</name>
<dbReference type="OrthoDB" id="28186at2759"/>
<dbReference type="InterPro" id="IPR047843">
    <property type="entry name" value="WLS-like_TM"/>
</dbReference>
<feature type="region of interest" description="Disordered" evidence="5">
    <location>
        <begin position="505"/>
        <end position="530"/>
    </location>
</feature>
<evidence type="ECO:0000256" key="6">
    <source>
        <dbReference type="SAM" id="Phobius"/>
    </source>
</evidence>
<dbReference type="RefSeq" id="XP_022106832.1">
    <property type="nucleotide sequence ID" value="XM_022251140.1"/>
</dbReference>
<evidence type="ECO:0000256" key="1">
    <source>
        <dbReference type="ARBA" id="ARBA00004141"/>
    </source>
</evidence>